<keyword evidence="6" id="KW-0732">Signal</keyword>
<dbReference type="PANTHER" id="PTHR46206">
    <property type="entry name" value="CYTOCHROME P450"/>
    <property type="match status" value="1"/>
</dbReference>
<comment type="caution">
    <text evidence="7">The sequence shown here is derived from an EMBL/GenBank/DDBJ whole genome shotgun (WGS) entry which is preliminary data.</text>
</comment>
<dbReference type="PANTHER" id="PTHR46206:SF7">
    <property type="entry name" value="P450, PUTATIVE (EUROFUNG)-RELATED"/>
    <property type="match status" value="1"/>
</dbReference>
<keyword evidence="8" id="KW-1185">Reference proteome</keyword>
<reference evidence="7" key="2">
    <citation type="submission" date="2023-06" db="EMBL/GenBank/DDBJ databases">
        <authorList>
            <consortium name="Lawrence Berkeley National Laboratory"/>
            <person name="Haridas S."/>
            <person name="Hensen N."/>
            <person name="Bonometti L."/>
            <person name="Westerberg I."/>
            <person name="Brannstrom I.O."/>
            <person name="Guillou S."/>
            <person name="Cros-Aarteil S."/>
            <person name="Calhoun S."/>
            <person name="Kuo A."/>
            <person name="Mondo S."/>
            <person name="Pangilinan J."/>
            <person name="Riley R."/>
            <person name="LaButti K."/>
            <person name="Andreopoulos B."/>
            <person name="Lipzen A."/>
            <person name="Chen C."/>
            <person name="Yanf M."/>
            <person name="Daum C."/>
            <person name="Ng V."/>
            <person name="Clum A."/>
            <person name="Steindorff A."/>
            <person name="Ohm R."/>
            <person name="Martin F."/>
            <person name="Silar P."/>
            <person name="Natvig D."/>
            <person name="Lalanne C."/>
            <person name="Gautier V."/>
            <person name="Ament-velasquez S.L."/>
            <person name="Kruys A."/>
            <person name="Hutchinson M.I."/>
            <person name="Powell A.J."/>
            <person name="Barry K."/>
            <person name="Miller A.N."/>
            <person name="Grigoriev I.V."/>
            <person name="Debuchy R."/>
            <person name="Gladieux P."/>
            <person name="Thoren M.H."/>
            <person name="Johannesson H."/>
        </authorList>
    </citation>
    <scope>NUCLEOTIDE SEQUENCE</scope>
    <source>
        <strain evidence="7">CBS 232.78</strain>
    </source>
</reference>
<evidence type="ECO:0000256" key="2">
    <source>
        <dbReference type="ARBA" id="ARBA00010617"/>
    </source>
</evidence>
<dbReference type="EMBL" id="JAULSW010000004">
    <property type="protein sequence ID" value="KAK3385166.1"/>
    <property type="molecule type" value="Genomic_DNA"/>
</dbReference>
<evidence type="ECO:0000256" key="5">
    <source>
        <dbReference type="ARBA" id="ARBA00023004"/>
    </source>
</evidence>
<keyword evidence="5" id="KW-0408">Iron</keyword>
<dbReference type="GO" id="GO:0004497">
    <property type="term" value="F:monooxygenase activity"/>
    <property type="evidence" value="ECO:0007669"/>
    <property type="project" value="InterPro"/>
</dbReference>
<reference evidence="7" key="1">
    <citation type="journal article" date="2023" name="Mol. Phylogenet. Evol.">
        <title>Genome-scale phylogeny and comparative genomics of the fungal order Sordariales.</title>
        <authorList>
            <person name="Hensen N."/>
            <person name="Bonometti L."/>
            <person name="Westerberg I."/>
            <person name="Brannstrom I.O."/>
            <person name="Guillou S."/>
            <person name="Cros-Aarteil S."/>
            <person name="Calhoun S."/>
            <person name="Haridas S."/>
            <person name="Kuo A."/>
            <person name="Mondo S."/>
            <person name="Pangilinan J."/>
            <person name="Riley R."/>
            <person name="LaButti K."/>
            <person name="Andreopoulos B."/>
            <person name="Lipzen A."/>
            <person name="Chen C."/>
            <person name="Yan M."/>
            <person name="Daum C."/>
            <person name="Ng V."/>
            <person name="Clum A."/>
            <person name="Steindorff A."/>
            <person name="Ohm R.A."/>
            <person name="Martin F."/>
            <person name="Silar P."/>
            <person name="Natvig D.O."/>
            <person name="Lalanne C."/>
            <person name="Gautier V."/>
            <person name="Ament-Velasquez S.L."/>
            <person name="Kruys A."/>
            <person name="Hutchinson M.I."/>
            <person name="Powell A.J."/>
            <person name="Barry K."/>
            <person name="Miller A.N."/>
            <person name="Grigoriev I.V."/>
            <person name="Debuchy R."/>
            <person name="Gladieux P."/>
            <person name="Hiltunen Thoren M."/>
            <person name="Johannesson H."/>
        </authorList>
    </citation>
    <scope>NUCLEOTIDE SEQUENCE</scope>
    <source>
        <strain evidence="7">CBS 232.78</strain>
    </source>
</reference>
<proteinExistence type="inferred from homology"/>
<comment type="cofactor">
    <cofactor evidence="1">
        <name>heme</name>
        <dbReference type="ChEBI" id="CHEBI:30413"/>
    </cofactor>
</comment>
<dbReference type="GO" id="GO:0020037">
    <property type="term" value="F:heme binding"/>
    <property type="evidence" value="ECO:0007669"/>
    <property type="project" value="InterPro"/>
</dbReference>
<name>A0AAE0NP71_9PEZI</name>
<dbReference type="AlphaFoldDB" id="A0AAE0NP71"/>
<organism evidence="7 8">
    <name type="scientific">Podospora didyma</name>
    <dbReference type="NCBI Taxonomy" id="330526"/>
    <lineage>
        <taxon>Eukaryota</taxon>
        <taxon>Fungi</taxon>
        <taxon>Dikarya</taxon>
        <taxon>Ascomycota</taxon>
        <taxon>Pezizomycotina</taxon>
        <taxon>Sordariomycetes</taxon>
        <taxon>Sordariomycetidae</taxon>
        <taxon>Sordariales</taxon>
        <taxon>Podosporaceae</taxon>
        <taxon>Podospora</taxon>
    </lineage>
</organism>
<dbReference type="InterPro" id="IPR001128">
    <property type="entry name" value="Cyt_P450"/>
</dbReference>
<evidence type="ECO:0000256" key="1">
    <source>
        <dbReference type="ARBA" id="ARBA00001971"/>
    </source>
</evidence>
<dbReference type="SUPFAM" id="SSF48264">
    <property type="entry name" value="Cytochrome P450"/>
    <property type="match status" value="1"/>
</dbReference>
<feature type="chain" id="PRO_5041923258" evidence="6">
    <location>
        <begin position="22"/>
        <end position="497"/>
    </location>
</feature>
<feature type="signal peptide" evidence="6">
    <location>
        <begin position="1"/>
        <end position="21"/>
    </location>
</feature>
<evidence type="ECO:0000313" key="7">
    <source>
        <dbReference type="EMBL" id="KAK3385166.1"/>
    </source>
</evidence>
<dbReference type="GO" id="GO:0016705">
    <property type="term" value="F:oxidoreductase activity, acting on paired donors, with incorporation or reduction of molecular oxygen"/>
    <property type="evidence" value="ECO:0007669"/>
    <property type="project" value="InterPro"/>
</dbReference>
<evidence type="ECO:0000313" key="8">
    <source>
        <dbReference type="Proteomes" id="UP001285441"/>
    </source>
</evidence>
<dbReference type="InterPro" id="IPR036396">
    <property type="entry name" value="Cyt_P450_sf"/>
</dbReference>
<evidence type="ECO:0000256" key="6">
    <source>
        <dbReference type="SAM" id="SignalP"/>
    </source>
</evidence>
<keyword evidence="3" id="KW-0479">Metal-binding</keyword>
<evidence type="ECO:0000256" key="4">
    <source>
        <dbReference type="ARBA" id="ARBA00023002"/>
    </source>
</evidence>
<keyword evidence="4" id="KW-0560">Oxidoreductase</keyword>
<dbReference type="Pfam" id="PF00067">
    <property type="entry name" value="p450"/>
    <property type="match status" value="1"/>
</dbReference>
<comment type="similarity">
    <text evidence="2">Belongs to the cytochrome P450 family.</text>
</comment>
<gene>
    <name evidence="7" type="ORF">B0H63DRAFT_432897</name>
</gene>
<accession>A0AAE0NP71</accession>
<dbReference type="Gene3D" id="1.10.630.10">
    <property type="entry name" value="Cytochrome P450"/>
    <property type="match status" value="1"/>
</dbReference>
<dbReference type="GO" id="GO:0005506">
    <property type="term" value="F:iron ion binding"/>
    <property type="evidence" value="ECO:0007669"/>
    <property type="project" value="InterPro"/>
</dbReference>
<evidence type="ECO:0000256" key="3">
    <source>
        <dbReference type="ARBA" id="ARBA00022723"/>
    </source>
</evidence>
<dbReference type="CDD" id="cd11041">
    <property type="entry name" value="CYP503A1-like"/>
    <property type="match status" value="1"/>
</dbReference>
<protein>
    <submittedName>
        <fullName evidence="7">Cytochrome P450</fullName>
    </submittedName>
</protein>
<dbReference type="Proteomes" id="UP001285441">
    <property type="component" value="Unassembled WGS sequence"/>
</dbReference>
<sequence length="497" mass="56777">MTALLGILGILIAAFVSPCSGFNVSQIPRNKRQYGSYRKRLGAYLQHAESIYREGYHTFKGGIYRMTTTDGERVMVPNKYLDELKAQPEEKISNKKALVLAAECRYTGIPVETTFLNHLVRADLTRNLARINPRLYDEVARSVKTELPQGKDWTPVVINERLLRIVAMVSGNAFLGPDLCRREEYLHASIRYAIDVFAAVRALKRWPKILRPVAQYLIPELGRITDHKKRAKAFFLPVIQERRARMKRGEEVHEDDMLQWMLLKSDSFNIHDDAELALQQLSLTLASIHSTTVTATQMIYDIVARPDIIPVLRQEIQSAVQEQGGVMNTQALFSMKVLDSVMRESQRMNPLSMARFSRYVEQPVTLTDGTRIPANVIIEAPFFAITRDPELYPNPEQFDPYRFSRLRSGLSHDPIGYKSPEQYQFVAVAKENLNFGFGRNACPGRFFAANEMKLILARLLLDYDIKMPEGRTERFENIVIAGGIVPDTKKEILIRRV</sequence>